<keyword evidence="6" id="KW-1185">Reference proteome</keyword>
<dbReference type="Proteomes" id="UP000309673">
    <property type="component" value="Unassembled WGS sequence"/>
</dbReference>
<keyword evidence="2" id="KW-0012">Acyltransferase</keyword>
<gene>
    <name evidence="5" type="ORF">E5161_14620</name>
</gene>
<feature type="transmembrane region" description="Helical" evidence="3">
    <location>
        <begin position="28"/>
        <end position="49"/>
    </location>
</feature>
<dbReference type="PANTHER" id="PTHR43877">
    <property type="entry name" value="AMINOALKYLPHOSPHONATE N-ACETYLTRANSFERASE-RELATED-RELATED"/>
    <property type="match status" value="1"/>
</dbReference>
<dbReference type="InterPro" id="IPR000182">
    <property type="entry name" value="GNAT_dom"/>
</dbReference>
<dbReference type="Pfam" id="PF00583">
    <property type="entry name" value="Acetyltransf_1"/>
    <property type="match status" value="1"/>
</dbReference>
<keyword evidence="3" id="KW-1133">Transmembrane helix</keyword>
<dbReference type="Gene3D" id="3.40.630.30">
    <property type="match status" value="1"/>
</dbReference>
<evidence type="ECO:0000256" key="2">
    <source>
        <dbReference type="ARBA" id="ARBA00023315"/>
    </source>
</evidence>
<feature type="domain" description="N-acetyltransferase" evidence="4">
    <location>
        <begin position="172"/>
        <end position="326"/>
    </location>
</feature>
<dbReference type="CDD" id="cd04301">
    <property type="entry name" value="NAT_SF"/>
    <property type="match status" value="1"/>
</dbReference>
<evidence type="ECO:0000256" key="3">
    <source>
        <dbReference type="SAM" id="Phobius"/>
    </source>
</evidence>
<keyword evidence="3" id="KW-0472">Membrane</keyword>
<reference evidence="5 6" key="1">
    <citation type="submission" date="2019-04" db="EMBL/GenBank/DDBJ databases">
        <title>Cohnella sp. nov., isolated from soil.</title>
        <authorList>
            <person name="Kim W."/>
        </authorList>
    </citation>
    <scope>NUCLEOTIDE SEQUENCE [LARGE SCALE GENOMIC DNA]</scope>
    <source>
        <strain evidence="5 6">CAU 1483</strain>
    </source>
</reference>
<dbReference type="OrthoDB" id="2594246at2"/>
<dbReference type="InterPro" id="IPR050832">
    <property type="entry name" value="Bact_Acetyltransf"/>
</dbReference>
<dbReference type="SUPFAM" id="SSF55729">
    <property type="entry name" value="Acyl-CoA N-acyltransferases (Nat)"/>
    <property type="match status" value="1"/>
</dbReference>
<evidence type="ECO:0000259" key="4">
    <source>
        <dbReference type="PROSITE" id="PS51186"/>
    </source>
</evidence>
<feature type="transmembrane region" description="Helical" evidence="3">
    <location>
        <begin position="69"/>
        <end position="90"/>
    </location>
</feature>
<evidence type="ECO:0000313" key="5">
    <source>
        <dbReference type="EMBL" id="TJY40946.1"/>
    </source>
</evidence>
<keyword evidence="1 5" id="KW-0808">Transferase</keyword>
<accession>A0A4U0F888</accession>
<protein>
    <submittedName>
        <fullName evidence="5">GNAT family N-acetyltransferase</fullName>
    </submittedName>
</protein>
<feature type="transmembrane region" description="Helical" evidence="3">
    <location>
        <begin position="102"/>
        <end position="127"/>
    </location>
</feature>
<proteinExistence type="predicted"/>
<keyword evidence="3" id="KW-0812">Transmembrane</keyword>
<dbReference type="EMBL" id="SUPK01000007">
    <property type="protein sequence ID" value="TJY40946.1"/>
    <property type="molecule type" value="Genomic_DNA"/>
</dbReference>
<sequence length="327" mass="36605">MSIFEALTDEHEEDVALPKPNSIRTAEWLVYVKLLLSLMTLGINIAIVISPTLQQQSKVNLKEFTAGELVLNLVFMAIPVAAAVLTVYYIRRKKRMPALLAAVLLLVFSIRNQIELVIGLVIVFLLFTRSAKSYFNSMSATGKERTPLSTEALSAELEETRPVPIVKVDPIVDIRPAGAEDAAVVHSLMMEAFEEYSTAVPPSSALEETVESVREGLESGQEAAILYEGGRPAAMVRYEMRDDAITFFRLSVIPSRRRRGYAKRLVRWIEQQGRSQALNVSRCRVRQTVQNNVAMYQDMGYEIVDQELVVRPEGTVKTLTMEKKLLG</sequence>
<dbReference type="PROSITE" id="PS51186">
    <property type="entry name" value="GNAT"/>
    <property type="match status" value="1"/>
</dbReference>
<comment type="caution">
    <text evidence="5">The sequence shown here is derived from an EMBL/GenBank/DDBJ whole genome shotgun (WGS) entry which is preliminary data.</text>
</comment>
<name>A0A4U0F888_9BACL</name>
<organism evidence="5 6">
    <name type="scientific">Cohnella pontilimi</name>
    <dbReference type="NCBI Taxonomy" id="2564100"/>
    <lineage>
        <taxon>Bacteria</taxon>
        <taxon>Bacillati</taxon>
        <taxon>Bacillota</taxon>
        <taxon>Bacilli</taxon>
        <taxon>Bacillales</taxon>
        <taxon>Paenibacillaceae</taxon>
        <taxon>Cohnella</taxon>
    </lineage>
</organism>
<evidence type="ECO:0000313" key="6">
    <source>
        <dbReference type="Proteomes" id="UP000309673"/>
    </source>
</evidence>
<dbReference type="AlphaFoldDB" id="A0A4U0F888"/>
<dbReference type="GO" id="GO:0016747">
    <property type="term" value="F:acyltransferase activity, transferring groups other than amino-acyl groups"/>
    <property type="evidence" value="ECO:0007669"/>
    <property type="project" value="InterPro"/>
</dbReference>
<dbReference type="InterPro" id="IPR016181">
    <property type="entry name" value="Acyl_CoA_acyltransferase"/>
</dbReference>
<evidence type="ECO:0000256" key="1">
    <source>
        <dbReference type="ARBA" id="ARBA00022679"/>
    </source>
</evidence>